<keyword evidence="1" id="KW-0732">Signal</keyword>
<protein>
    <submittedName>
        <fullName evidence="3">PorT family protein</fullName>
    </submittedName>
</protein>
<proteinExistence type="predicted"/>
<evidence type="ECO:0000259" key="2">
    <source>
        <dbReference type="Pfam" id="PF13568"/>
    </source>
</evidence>
<organism evidence="3 4">
    <name type="scientific">Rasiella rasia</name>
    <dbReference type="NCBI Taxonomy" id="2744027"/>
    <lineage>
        <taxon>Bacteria</taxon>
        <taxon>Pseudomonadati</taxon>
        <taxon>Bacteroidota</taxon>
        <taxon>Flavobacteriia</taxon>
        <taxon>Flavobacteriales</taxon>
        <taxon>Flavobacteriaceae</taxon>
        <taxon>Rasiella</taxon>
    </lineage>
</organism>
<sequence length="187" mass="19845">MKNQVVLMVIALFAFTFTNAQDVKFGAKAGLNLASVTGDDADGFDGKASIHFGGVVNIGVSDIFAIQPEVLYSRQGFEDGAADVKAFLDYLNIPIMADVTVADGFSLQGGPQIGINLNAIVKDNQTDNEVDIDTIESLDIAGAIGAQYKLPVGVFFQARYTVGVTDIIEDFSGKNSVVSLSVGYFFN</sequence>
<evidence type="ECO:0000256" key="1">
    <source>
        <dbReference type="SAM" id="SignalP"/>
    </source>
</evidence>
<dbReference type="KEGG" id="mgel:G5B37_02920"/>
<dbReference type="EMBL" id="CP049057">
    <property type="protein sequence ID" value="QIE58546.1"/>
    <property type="molecule type" value="Genomic_DNA"/>
</dbReference>
<dbReference type="InterPro" id="IPR025665">
    <property type="entry name" value="Beta-barrel_OMP_2"/>
</dbReference>
<evidence type="ECO:0000313" key="4">
    <source>
        <dbReference type="Proteomes" id="UP000505306"/>
    </source>
</evidence>
<dbReference type="Pfam" id="PF13568">
    <property type="entry name" value="OMP_b-brl_2"/>
    <property type="match status" value="1"/>
</dbReference>
<evidence type="ECO:0000313" key="3">
    <source>
        <dbReference type="EMBL" id="QIE58546.1"/>
    </source>
</evidence>
<feature type="signal peptide" evidence="1">
    <location>
        <begin position="1"/>
        <end position="20"/>
    </location>
</feature>
<reference evidence="3 4" key="1">
    <citation type="submission" date="2020-02" db="EMBL/GenBank/DDBJ databases">
        <title>Complete genome sequence of Flavobacteriaceae bacterium.</title>
        <authorList>
            <person name="Kim S.-J."/>
            <person name="Kim Y.-S."/>
            <person name="Kim K.-H."/>
        </authorList>
    </citation>
    <scope>NUCLEOTIDE SEQUENCE [LARGE SCALE GENOMIC DNA]</scope>
    <source>
        <strain evidence="3 4">RR4-40</strain>
    </source>
</reference>
<dbReference type="RefSeq" id="WP_164678553.1">
    <property type="nucleotide sequence ID" value="NZ_CP049057.1"/>
</dbReference>
<dbReference type="AlphaFoldDB" id="A0A6G6GIX8"/>
<feature type="domain" description="Outer membrane protein beta-barrel" evidence="2">
    <location>
        <begin position="19"/>
        <end position="168"/>
    </location>
</feature>
<dbReference type="Proteomes" id="UP000505306">
    <property type="component" value="Chromosome"/>
</dbReference>
<gene>
    <name evidence="3" type="ORF">G5B37_02920</name>
</gene>
<keyword evidence="4" id="KW-1185">Reference proteome</keyword>
<feature type="chain" id="PRO_5026184028" evidence="1">
    <location>
        <begin position="21"/>
        <end position="187"/>
    </location>
</feature>
<accession>A0A6G6GIX8</accession>
<name>A0A6G6GIX8_9FLAO</name>